<evidence type="ECO:0000256" key="1">
    <source>
        <dbReference type="SAM" id="MobiDB-lite"/>
    </source>
</evidence>
<feature type="compositionally biased region" description="Acidic residues" evidence="1">
    <location>
        <begin position="41"/>
        <end position="64"/>
    </location>
</feature>
<reference evidence="2" key="1">
    <citation type="submission" date="2021-03" db="EMBL/GenBank/DDBJ databases">
        <title>Draft genome sequence of rust myrtle Austropuccinia psidii MF-1, a brazilian biotype.</title>
        <authorList>
            <person name="Quecine M.C."/>
            <person name="Pachon D.M.R."/>
            <person name="Bonatelli M.L."/>
            <person name="Correr F.H."/>
            <person name="Franceschini L.M."/>
            <person name="Leite T.F."/>
            <person name="Margarido G.R.A."/>
            <person name="Almeida C.A."/>
            <person name="Ferrarezi J.A."/>
            <person name="Labate C.A."/>
        </authorList>
    </citation>
    <scope>NUCLEOTIDE SEQUENCE</scope>
    <source>
        <strain evidence="2">MF-1</strain>
    </source>
</reference>
<accession>A0A9Q3L897</accession>
<keyword evidence="3" id="KW-1185">Reference proteome</keyword>
<organism evidence="2 3">
    <name type="scientific">Austropuccinia psidii MF-1</name>
    <dbReference type="NCBI Taxonomy" id="1389203"/>
    <lineage>
        <taxon>Eukaryota</taxon>
        <taxon>Fungi</taxon>
        <taxon>Dikarya</taxon>
        <taxon>Basidiomycota</taxon>
        <taxon>Pucciniomycotina</taxon>
        <taxon>Pucciniomycetes</taxon>
        <taxon>Pucciniales</taxon>
        <taxon>Sphaerophragmiaceae</taxon>
        <taxon>Austropuccinia</taxon>
    </lineage>
</organism>
<proteinExistence type="predicted"/>
<gene>
    <name evidence="2" type="ORF">O181_133139</name>
</gene>
<evidence type="ECO:0000313" key="2">
    <source>
        <dbReference type="EMBL" id="MBW0593424.1"/>
    </source>
</evidence>
<evidence type="ECO:0000313" key="3">
    <source>
        <dbReference type="Proteomes" id="UP000765509"/>
    </source>
</evidence>
<name>A0A9Q3L897_9BASI</name>
<sequence length="71" mass="7412">MEGAALPGTGEMKSRISRSCSGLLGGYPGISEGASTRLGEVEDEEGEESVEEEESGEIEVEDVLENAPEVP</sequence>
<feature type="region of interest" description="Disordered" evidence="1">
    <location>
        <begin position="23"/>
        <end position="71"/>
    </location>
</feature>
<protein>
    <submittedName>
        <fullName evidence="2">Uncharacterized protein</fullName>
    </submittedName>
</protein>
<dbReference type="AlphaFoldDB" id="A0A9Q3L897"/>
<comment type="caution">
    <text evidence="2">The sequence shown here is derived from an EMBL/GenBank/DDBJ whole genome shotgun (WGS) entry which is preliminary data.</text>
</comment>
<dbReference type="Proteomes" id="UP000765509">
    <property type="component" value="Unassembled WGS sequence"/>
</dbReference>
<dbReference type="EMBL" id="AVOT02154396">
    <property type="protein sequence ID" value="MBW0593424.1"/>
    <property type="molecule type" value="Genomic_DNA"/>
</dbReference>